<dbReference type="PANTHER" id="PTHR30160">
    <property type="entry name" value="TETRAACYLDISACCHARIDE 4'-KINASE-RELATED"/>
    <property type="match status" value="1"/>
</dbReference>
<proteinExistence type="predicted"/>
<gene>
    <name evidence="3" type="ORF">EBE87_04235</name>
</gene>
<name>A0ABX9VNQ5_9PROT</name>
<keyword evidence="2" id="KW-0808">Transferase</keyword>
<dbReference type="CDD" id="cd03789">
    <property type="entry name" value="GT9_LPS_heptosyltransferase"/>
    <property type="match status" value="1"/>
</dbReference>
<sequence length="335" mass="36088">MRPHRRPGPCHGAGALHHRRHAAGHPLGVSGIAVSERILVIKLAALGDVVQAFTPFAAIRAHHPGAHITLLTTAPFAPLLRRAPWFDEIWDDGRPDWSDLRAVARLAWRLRRAGFGRVYDLQTSSRSSRYRWFTGRAAWSGVESHHRVNPNRNALHTLERQREQLAIAGIRDFPPPALDWLDDPLADFNLPPCFVLLVPGASPGRPGKRWPVARFAELAMRLQAPPVVLGGPAEAPLAAEILRARPDGLDLTGRTSLAQIGALARRAAAAIGNDTGPTHLAAAAGCPTLTVFGGDSDPALAAPRGPVSAWVRQVPLSALTVEQVLAKLATLKRPA</sequence>
<dbReference type="InterPro" id="IPR002201">
    <property type="entry name" value="Glyco_trans_9"/>
</dbReference>
<reference evidence="3 4" key="1">
    <citation type="submission" date="2018-10" db="EMBL/GenBank/DDBJ databases">
        <title>Roseomonas sp. nov., isolated from feces of Tibetan antelopes in the Qinghai-Tibet plateau, China.</title>
        <authorList>
            <person name="Tian Z."/>
        </authorList>
    </citation>
    <scope>NUCLEOTIDE SEQUENCE [LARGE SCALE GENOMIC DNA]</scope>
    <source>
        <strain evidence="3 4">Z23</strain>
    </source>
</reference>
<evidence type="ECO:0000313" key="3">
    <source>
        <dbReference type="EMBL" id="RMI26490.1"/>
    </source>
</evidence>
<dbReference type="InterPro" id="IPR051199">
    <property type="entry name" value="LPS_LOS_Heptosyltrfase"/>
</dbReference>
<dbReference type="Pfam" id="PF01075">
    <property type="entry name" value="Glyco_transf_9"/>
    <property type="match status" value="1"/>
</dbReference>
<dbReference type="Proteomes" id="UP000274097">
    <property type="component" value="Unassembled WGS sequence"/>
</dbReference>
<protein>
    <submittedName>
        <fullName evidence="3">Lipopolysaccharide heptosyltransferase family protein</fullName>
    </submittedName>
</protein>
<accession>A0ABX9VNQ5</accession>
<dbReference type="SUPFAM" id="SSF53756">
    <property type="entry name" value="UDP-Glycosyltransferase/glycogen phosphorylase"/>
    <property type="match status" value="1"/>
</dbReference>
<evidence type="ECO:0000256" key="2">
    <source>
        <dbReference type="ARBA" id="ARBA00022679"/>
    </source>
</evidence>
<dbReference type="Gene3D" id="3.40.50.2000">
    <property type="entry name" value="Glycogen Phosphorylase B"/>
    <property type="match status" value="2"/>
</dbReference>
<keyword evidence="1" id="KW-0328">Glycosyltransferase</keyword>
<evidence type="ECO:0000256" key="1">
    <source>
        <dbReference type="ARBA" id="ARBA00022676"/>
    </source>
</evidence>
<keyword evidence="4" id="KW-1185">Reference proteome</keyword>
<evidence type="ECO:0000313" key="4">
    <source>
        <dbReference type="Proteomes" id="UP000274097"/>
    </source>
</evidence>
<dbReference type="EMBL" id="RFLX01000002">
    <property type="protein sequence ID" value="RMI26490.1"/>
    <property type="molecule type" value="Genomic_DNA"/>
</dbReference>
<comment type="caution">
    <text evidence="3">The sequence shown here is derived from an EMBL/GenBank/DDBJ whole genome shotgun (WGS) entry which is preliminary data.</text>
</comment>
<dbReference type="PANTHER" id="PTHR30160:SF1">
    <property type="entry name" value="LIPOPOLYSACCHARIDE 1,2-N-ACETYLGLUCOSAMINETRANSFERASE-RELATED"/>
    <property type="match status" value="1"/>
</dbReference>
<organism evidence="3 4">
    <name type="scientific">Teichococcus wenyumeiae</name>
    <dbReference type="NCBI Taxonomy" id="2478470"/>
    <lineage>
        <taxon>Bacteria</taxon>
        <taxon>Pseudomonadati</taxon>
        <taxon>Pseudomonadota</taxon>
        <taxon>Alphaproteobacteria</taxon>
        <taxon>Acetobacterales</taxon>
        <taxon>Roseomonadaceae</taxon>
        <taxon>Roseomonas</taxon>
    </lineage>
</organism>